<evidence type="ECO:0000256" key="1">
    <source>
        <dbReference type="ARBA" id="ARBA00004339"/>
    </source>
</evidence>
<evidence type="ECO:0000256" key="3">
    <source>
        <dbReference type="ARBA" id="ARBA00023237"/>
    </source>
</evidence>
<dbReference type="Pfam" id="PF00497">
    <property type="entry name" value="SBP_bac_3"/>
    <property type="match status" value="1"/>
</dbReference>
<dbReference type="SUPFAM" id="SSF53850">
    <property type="entry name" value="Periplasmic binding protein-like II"/>
    <property type="match status" value="2"/>
</dbReference>
<dbReference type="AlphaFoldDB" id="A0A1F6GAK4"/>
<evidence type="ECO:0000259" key="5">
    <source>
        <dbReference type="SMART" id="SM00062"/>
    </source>
</evidence>
<evidence type="ECO:0000313" key="7">
    <source>
        <dbReference type="Proteomes" id="UP000178449"/>
    </source>
</evidence>
<dbReference type="Gene3D" id="1.10.530.10">
    <property type="match status" value="1"/>
</dbReference>
<dbReference type="CDD" id="cd13403">
    <property type="entry name" value="MLTF-like"/>
    <property type="match status" value="1"/>
</dbReference>
<dbReference type="Pfam" id="PF01464">
    <property type="entry name" value="SLT"/>
    <property type="match status" value="1"/>
</dbReference>
<comment type="subcellular location">
    <subcellularLocation>
        <location evidence="1">Cell outer membrane</location>
        <topology evidence="1">Peripheral membrane protein</topology>
    </subcellularLocation>
</comment>
<dbReference type="PANTHER" id="PTHR35936:SF32">
    <property type="entry name" value="MEMBRANE-BOUND LYTIC MUREIN TRANSGLYCOSYLASE F"/>
    <property type="match status" value="1"/>
</dbReference>
<dbReference type="PROSITE" id="PS51257">
    <property type="entry name" value="PROKAR_LIPOPROTEIN"/>
    <property type="match status" value="1"/>
</dbReference>
<evidence type="ECO:0000256" key="4">
    <source>
        <dbReference type="SAM" id="SignalP"/>
    </source>
</evidence>
<gene>
    <name evidence="6" type="ORF">A2527_08195</name>
</gene>
<dbReference type="InterPro" id="IPR001638">
    <property type="entry name" value="Solute-binding_3/MltF_N"/>
</dbReference>
<evidence type="ECO:0000313" key="6">
    <source>
        <dbReference type="EMBL" id="OGG95142.1"/>
    </source>
</evidence>
<sequence length="672" mass="75423">MSVTKVNLLILFALIATFSSCATTQQKDDYLDIFLSGRLKIGIWIEPSKHRSGIADPITLDRQIASELALDLGLTPQVKTFERVEDMANAVKRGNVDVAAIRGVPPGFAELTQSITYLTIDQVVIAHKGGKPKSLCFRQHSPEALLLEDLPSKGYEKKEVSSFINSQDLLERVQNGECDATVVSNFLWDRVSQGFPKLEIKETLVQNQGIAFFMRPQSQGLRQQTNQFLFSQALANNGGLLGSVQNGAGRNLRMLTTNQLLSFFIAQGNHFGMDYEILKDFAQKQKYHLEVVLPSYQSELAPWLNEKKGDLIGSVFPITAELETQVAFTKPYLITDELVVVKAGNKAIKGLEDLKGKTIHVRLSSSAYQHLEALQEKYGPFEISPVPEDVETEQLLDQLEQGLIEVSVADQISLDAERFFGRKLQSIGVLFKNQPLAFAVRKDNPELLAELNDYIDQNRKSGFFNIMKIKYTANKGLINMARGMDRADASGKISPYDEILHQEALKANLDWRLVASQMFQESRFDPKTRSRAGALGLMQVMPATGKELGLKSPATDLLEPATGIRAGVTYFKRMFNRFERVPRLEDRVYFTLASYNAGFGHVSDARILAQKLGLDPDRWENNVERAIILLEQPQYHKSAKYGFCRGSEPVGYVKEIQKRYVMYAEFIPSQAF</sequence>
<dbReference type="CDD" id="cd01009">
    <property type="entry name" value="PBP2_YfhD_N"/>
    <property type="match status" value="1"/>
</dbReference>
<keyword evidence="3" id="KW-0998">Cell outer membrane</keyword>
<dbReference type="EMBL" id="MFNE01000026">
    <property type="protein sequence ID" value="OGG95142.1"/>
    <property type="molecule type" value="Genomic_DNA"/>
</dbReference>
<dbReference type="GO" id="GO:0009279">
    <property type="term" value="C:cell outer membrane"/>
    <property type="evidence" value="ECO:0007669"/>
    <property type="project" value="UniProtKB-SubCell"/>
</dbReference>
<dbReference type="STRING" id="1817772.A2527_08195"/>
<keyword evidence="3" id="KW-0472">Membrane</keyword>
<accession>A0A1F6GAK4</accession>
<protein>
    <recommendedName>
        <fullName evidence="5">Solute-binding protein family 3/N-terminal domain-containing protein</fullName>
    </recommendedName>
</protein>
<dbReference type="SMART" id="SM00062">
    <property type="entry name" value="PBPb"/>
    <property type="match status" value="1"/>
</dbReference>
<dbReference type="Proteomes" id="UP000178449">
    <property type="component" value="Unassembled WGS sequence"/>
</dbReference>
<organism evidence="6 7">
    <name type="scientific">Candidatus Lambdaproteobacteria bacterium RIFOXYD2_FULL_50_16</name>
    <dbReference type="NCBI Taxonomy" id="1817772"/>
    <lineage>
        <taxon>Bacteria</taxon>
        <taxon>Pseudomonadati</taxon>
        <taxon>Pseudomonadota</taxon>
        <taxon>Candidatus Lambdaproteobacteria</taxon>
    </lineage>
</organism>
<feature type="domain" description="Solute-binding protein family 3/N-terminal" evidence="5">
    <location>
        <begin position="251"/>
        <end position="475"/>
    </location>
</feature>
<dbReference type="InterPro" id="IPR008258">
    <property type="entry name" value="Transglycosylase_SLT_dom_1"/>
</dbReference>
<dbReference type="InterPro" id="IPR023346">
    <property type="entry name" value="Lysozyme-like_dom_sf"/>
</dbReference>
<keyword evidence="2 4" id="KW-0732">Signal</keyword>
<comment type="caution">
    <text evidence="6">The sequence shown here is derived from an EMBL/GenBank/DDBJ whole genome shotgun (WGS) entry which is preliminary data.</text>
</comment>
<feature type="signal peptide" evidence="4">
    <location>
        <begin position="1"/>
        <end position="22"/>
    </location>
</feature>
<dbReference type="PANTHER" id="PTHR35936">
    <property type="entry name" value="MEMBRANE-BOUND LYTIC MUREIN TRANSGLYCOSYLASE F"/>
    <property type="match status" value="1"/>
</dbReference>
<feature type="chain" id="PRO_5009524613" description="Solute-binding protein family 3/N-terminal domain-containing protein" evidence="4">
    <location>
        <begin position="23"/>
        <end position="672"/>
    </location>
</feature>
<reference evidence="6 7" key="1">
    <citation type="journal article" date="2016" name="Nat. Commun.">
        <title>Thousands of microbial genomes shed light on interconnected biogeochemical processes in an aquifer system.</title>
        <authorList>
            <person name="Anantharaman K."/>
            <person name="Brown C.T."/>
            <person name="Hug L.A."/>
            <person name="Sharon I."/>
            <person name="Castelle C.J."/>
            <person name="Probst A.J."/>
            <person name="Thomas B.C."/>
            <person name="Singh A."/>
            <person name="Wilkins M.J."/>
            <person name="Karaoz U."/>
            <person name="Brodie E.L."/>
            <person name="Williams K.H."/>
            <person name="Hubbard S.S."/>
            <person name="Banfield J.F."/>
        </authorList>
    </citation>
    <scope>NUCLEOTIDE SEQUENCE [LARGE SCALE GENOMIC DNA]</scope>
</reference>
<dbReference type="Gene3D" id="3.40.190.10">
    <property type="entry name" value="Periplasmic binding protein-like II"/>
    <property type="match status" value="4"/>
</dbReference>
<dbReference type="SUPFAM" id="SSF53955">
    <property type="entry name" value="Lysozyme-like"/>
    <property type="match status" value="1"/>
</dbReference>
<evidence type="ECO:0000256" key="2">
    <source>
        <dbReference type="ARBA" id="ARBA00022729"/>
    </source>
</evidence>
<proteinExistence type="predicted"/>
<name>A0A1F6GAK4_9PROT</name>